<reference evidence="1 2" key="1">
    <citation type="journal article" date="2009" name="Int. J. Syst. Evol. Microbiol.">
        <title>Paenibacillus contaminans sp. nov., isolated from a contaminated laboratory plate.</title>
        <authorList>
            <person name="Chou J.H."/>
            <person name="Lee J.H."/>
            <person name="Lin M.C."/>
            <person name="Chang P.S."/>
            <person name="Arun A.B."/>
            <person name="Young C.C."/>
            <person name="Chen W.M."/>
        </authorList>
    </citation>
    <scope>NUCLEOTIDE SEQUENCE [LARGE SCALE GENOMIC DNA]</scope>
    <source>
        <strain evidence="1 2">CKOBP-6</strain>
    </source>
</reference>
<dbReference type="OrthoDB" id="2617240at2"/>
<dbReference type="EMBL" id="QMFB01000006">
    <property type="protein sequence ID" value="RAV20979.1"/>
    <property type="molecule type" value="Genomic_DNA"/>
</dbReference>
<dbReference type="AlphaFoldDB" id="A0A329MM76"/>
<evidence type="ECO:0000313" key="2">
    <source>
        <dbReference type="Proteomes" id="UP000250369"/>
    </source>
</evidence>
<comment type="caution">
    <text evidence="1">The sequence shown here is derived from an EMBL/GenBank/DDBJ whole genome shotgun (WGS) entry which is preliminary data.</text>
</comment>
<organism evidence="1 2">
    <name type="scientific">Paenibacillus contaminans</name>
    <dbReference type="NCBI Taxonomy" id="450362"/>
    <lineage>
        <taxon>Bacteria</taxon>
        <taxon>Bacillati</taxon>
        <taxon>Bacillota</taxon>
        <taxon>Bacilli</taxon>
        <taxon>Bacillales</taxon>
        <taxon>Paenibacillaceae</taxon>
        <taxon>Paenibacillus</taxon>
    </lineage>
</organism>
<accession>A0A329MM76</accession>
<keyword evidence="2" id="KW-1185">Reference proteome</keyword>
<proteinExistence type="predicted"/>
<dbReference type="RefSeq" id="WP_113031259.1">
    <property type="nucleotide sequence ID" value="NZ_QMFB01000006.1"/>
</dbReference>
<name>A0A329MM76_9BACL</name>
<gene>
    <name evidence="1" type="ORF">DQG23_12890</name>
</gene>
<dbReference type="Proteomes" id="UP000250369">
    <property type="component" value="Unassembled WGS sequence"/>
</dbReference>
<sequence length="111" mass="12845">MKASDSIIRTKWKQWEKSVSKLISDRNDKSEQDYGVQLEPDTYEQCVRLADQHGVSVDAIVNHALEQYIAGRPNQYQGRSTIERLDKNPIFHLDALIGSKNNMNDGDYRYE</sequence>
<evidence type="ECO:0000313" key="1">
    <source>
        <dbReference type="EMBL" id="RAV20979.1"/>
    </source>
</evidence>
<protein>
    <submittedName>
        <fullName evidence="1">Uncharacterized protein</fullName>
    </submittedName>
</protein>